<dbReference type="EMBL" id="CVQH01024805">
    <property type="protein sequence ID" value="CRK37596.1"/>
    <property type="molecule type" value="Genomic_DNA"/>
</dbReference>
<accession>A0A0G4MTG2</accession>
<name>A0A0G4MTG2_VERLO</name>
<evidence type="ECO:0000313" key="2">
    <source>
        <dbReference type="Proteomes" id="UP000044602"/>
    </source>
</evidence>
<organism evidence="1 2">
    <name type="scientific">Verticillium longisporum</name>
    <name type="common">Verticillium dahliae var. longisporum</name>
    <dbReference type="NCBI Taxonomy" id="100787"/>
    <lineage>
        <taxon>Eukaryota</taxon>
        <taxon>Fungi</taxon>
        <taxon>Dikarya</taxon>
        <taxon>Ascomycota</taxon>
        <taxon>Pezizomycotina</taxon>
        <taxon>Sordariomycetes</taxon>
        <taxon>Hypocreomycetidae</taxon>
        <taxon>Glomerellales</taxon>
        <taxon>Plectosphaerellaceae</taxon>
        <taxon>Verticillium</taxon>
    </lineage>
</organism>
<dbReference type="Proteomes" id="UP000044602">
    <property type="component" value="Unassembled WGS sequence"/>
</dbReference>
<reference evidence="1 2" key="1">
    <citation type="submission" date="2015-05" db="EMBL/GenBank/DDBJ databases">
        <authorList>
            <person name="Wang D.B."/>
            <person name="Wang M."/>
        </authorList>
    </citation>
    <scope>NUCLEOTIDE SEQUENCE [LARGE SCALE GENOMIC DNA]</scope>
    <source>
        <strain evidence="1">VL1</strain>
    </source>
</reference>
<protein>
    <submittedName>
        <fullName evidence="1">Uncharacterized protein</fullName>
    </submittedName>
</protein>
<feature type="non-terminal residue" evidence="1">
    <location>
        <position position="1"/>
    </location>
</feature>
<proteinExistence type="predicted"/>
<evidence type="ECO:0000313" key="1">
    <source>
        <dbReference type="EMBL" id="CRK37596.1"/>
    </source>
</evidence>
<keyword evidence="2" id="KW-1185">Reference proteome</keyword>
<gene>
    <name evidence="1" type="ORF">BN1708_020304</name>
</gene>
<dbReference type="AlphaFoldDB" id="A0A0G4MTG2"/>
<feature type="non-terminal residue" evidence="1">
    <location>
        <position position="83"/>
    </location>
</feature>
<sequence>ATPGTAPSAPMATLARRTAALTARTTREPTASPRRLTQSLLSWSPRTSMAATLALACILQMVALSTSSSTSLGMSSPLTWTPP</sequence>